<dbReference type="EMBL" id="LCPC01000019">
    <property type="protein sequence ID" value="KKU88965.1"/>
    <property type="molecule type" value="Genomic_DNA"/>
</dbReference>
<name>A0A0G1X3F4_9BACT</name>
<accession>A0A0G1X3F4</accession>
<protein>
    <submittedName>
        <fullName evidence="1">Uncharacterized protein</fullName>
    </submittedName>
</protein>
<sequence length="108" mass="12247">MLKTDAAKKREKISSAIYLVTSFFDDKEPLKWRLRTLSTDLISEKIKDKSSTAIEVLSLLSVAKTAGLVSEMNCDILIRELSKLEHGAEKPLELMFTREIVTDDRMNS</sequence>
<organism evidence="1 2">
    <name type="scientific">Candidatus Yanofskybacteria bacterium GW2011_GWA1_48_10</name>
    <dbReference type="NCBI Taxonomy" id="1619022"/>
    <lineage>
        <taxon>Bacteria</taxon>
        <taxon>Candidatus Yanofskyibacteriota</taxon>
    </lineage>
</organism>
<dbReference type="AlphaFoldDB" id="A0A0G1X3F4"/>
<proteinExistence type="predicted"/>
<evidence type="ECO:0000313" key="1">
    <source>
        <dbReference type="EMBL" id="KKU88965.1"/>
    </source>
</evidence>
<dbReference type="Proteomes" id="UP000034403">
    <property type="component" value="Unassembled WGS sequence"/>
</dbReference>
<gene>
    <name evidence="1" type="ORF">UY20_C0019G0006</name>
</gene>
<comment type="caution">
    <text evidence="1">The sequence shown here is derived from an EMBL/GenBank/DDBJ whole genome shotgun (WGS) entry which is preliminary data.</text>
</comment>
<reference evidence="1 2" key="1">
    <citation type="journal article" date="2015" name="Nature">
        <title>rRNA introns, odd ribosomes, and small enigmatic genomes across a large radiation of phyla.</title>
        <authorList>
            <person name="Brown C.T."/>
            <person name="Hug L.A."/>
            <person name="Thomas B.C."/>
            <person name="Sharon I."/>
            <person name="Castelle C.J."/>
            <person name="Singh A."/>
            <person name="Wilkins M.J."/>
            <person name="Williams K.H."/>
            <person name="Banfield J.F."/>
        </authorList>
    </citation>
    <scope>NUCLEOTIDE SEQUENCE [LARGE SCALE GENOMIC DNA]</scope>
</reference>
<evidence type="ECO:0000313" key="2">
    <source>
        <dbReference type="Proteomes" id="UP000034403"/>
    </source>
</evidence>